<accession>A0ABX7E2H3</accession>
<evidence type="ECO:0000256" key="1">
    <source>
        <dbReference type="SAM" id="Phobius"/>
    </source>
</evidence>
<keyword evidence="1" id="KW-0472">Membrane</keyword>
<evidence type="ECO:0000313" key="3">
    <source>
        <dbReference type="Proteomes" id="UP000595691"/>
    </source>
</evidence>
<dbReference type="EMBL" id="CP065425">
    <property type="protein sequence ID" value="QQZ09918.1"/>
    <property type="molecule type" value="Genomic_DNA"/>
</dbReference>
<keyword evidence="3" id="KW-1185">Reference proteome</keyword>
<organism evidence="2 3">
    <name type="scientific">Heyndrickxia vini</name>
    <dbReference type="NCBI Taxonomy" id="1476025"/>
    <lineage>
        <taxon>Bacteria</taxon>
        <taxon>Bacillati</taxon>
        <taxon>Bacillota</taxon>
        <taxon>Bacilli</taxon>
        <taxon>Bacillales</taxon>
        <taxon>Bacillaceae</taxon>
        <taxon>Heyndrickxia</taxon>
    </lineage>
</organism>
<proteinExistence type="predicted"/>
<gene>
    <name evidence="2" type="ORF">I5776_02795</name>
</gene>
<name>A0ABX7E2H3_9BACI</name>
<reference evidence="2 3" key="1">
    <citation type="submission" date="2020-11" db="EMBL/GenBank/DDBJ databases">
        <title>Taxonomic evaluation of the Bacillus sporothermodurans group of bacteria based on whole genome sequences.</title>
        <authorList>
            <person name="Fiedler G."/>
            <person name="Herbstmann A.-D."/>
            <person name="Doll E."/>
            <person name="Wenning M."/>
            <person name="Brinks E."/>
            <person name="Kabisch J."/>
            <person name="Breitenwieser F."/>
            <person name="Lappann M."/>
            <person name="Boehnlein C."/>
            <person name="Franz C."/>
        </authorList>
    </citation>
    <scope>NUCLEOTIDE SEQUENCE [LARGE SCALE GENOMIC DNA]</scope>
    <source>
        <strain evidence="2 3">JCM 19841</strain>
    </source>
</reference>
<keyword evidence="1" id="KW-1133">Transmembrane helix</keyword>
<dbReference type="RefSeq" id="WP_202778869.1">
    <property type="nucleotide sequence ID" value="NZ_CP065425.1"/>
</dbReference>
<feature type="transmembrane region" description="Helical" evidence="1">
    <location>
        <begin position="28"/>
        <end position="48"/>
    </location>
</feature>
<sequence>MSIVWFLNVIGLVFSMIGVTHIKNNDYLVFLYIGLVIQTIAAVIYYVVKYNNRKAIK</sequence>
<feature type="transmembrane region" description="Helical" evidence="1">
    <location>
        <begin position="5"/>
        <end position="22"/>
    </location>
</feature>
<keyword evidence="1" id="KW-0812">Transmembrane</keyword>
<evidence type="ECO:0000313" key="2">
    <source>
        <dbReference type="EMBL" id="QQZ09918.1"/>
    </source>
</evidence>
<protein>
    <submittedName>
        <fullName evidence="2">Uncharacterized protein</fullName>
    </submittedName>
</protein>
<dbReference type="Proteomes" id="UP000595691">
    <property type="component" value="Chromosome"/>
</dbReference>